<dbReference type="Gene3D" id="1.20.1260.10">
    <property type="match status" value="1"/>
</dbReference>
<dbReference type="SUPFAM" id="SSF47240">
    <property type="entry name" value="Ferritin-like"/>
    <property type="match status" value="1"/>
</dbReference>
<feature type="domain" description="Rubrerythrin diiron-binding" evidence="1">
    <location>
        <begin position="10"/>
        <end position="141"/>
    </location>
</feature>
<sequence>MEKIRDIKKALFYAIHAEMEANEFYRAWADESDIPHIKKELHELAQWEAGHRDALCAHYEKTFGEAFSRDPALFVEPALQVQADEFRNSYALLRIASTAYLSEMRAAEFYEQLEEASSGEAREMFRELKEMERNHMATAKRRYIEMREAIVGFRAF</sequence>
<dbReference type="InterPro" id="IPR012347">
    <property type="entry name" value="Ferritin-like"/>
</dbReference>
<organism evidence="2 3">
    <name type="scientific">Aminithiophilus ramosus</name>
    <dbReference type="NCBI Taxonomy" id="3029084"/>
    <lineage>
        <taxon>Bacteria</taxon>
        <taxon>Thermotogati</taxon>
        <taxon>Synergistota</taxon>
        <taxon>Synergistia</taxon>
        <taxon>Synergistales</taxon>
        <taxon>Aminithiophilaceae</taxon>
        <taxon>Aminithiophilus</taxon>
    </lineage>
</organism>
<proteinExistence type="predicted"/>
<dbReference type="InterPro" id="IPR003251">
    <property type="entry name" value="Rr_diiron-bd_dom"/>
</dbReference>
<keyword evidence="3" id="KW-1185">Reference proteome</keyword>
<accession>A0A9Q7AMN8</accession>
<evidence type="ECO:0000313" key="2">
    <source>
        <dbReference type="EMBL" id="QTX31727.1"/>
    </source>
</evidence>
<dbReference type="EMBL" id="CP072943">
    <property type="protein sequence ID" value="QTX31727.1"/>
    <property type="molecule type" value="Genomic_DNA"/>
</dbReference>
<dbReference type="CDD" id="cd01045">
    <property type="entry name" value="Ferritin_like_AB"/>
    <property type="match status" value="1"/>
</dbReference>
<dbReference type="Proteomes" id="UP000671879">
    <property type="component" value="Chromosome"/>
</dbReference>
<dbReference type="InterPro" id="IPR009078">
    <property type="entry name" value="Ferritin-like_SF"/>
</dbReference>
<dbReference type="AlphaFoldDB" id="A0A9Q7AMN8"/>
<evidence type="ECO:0000313" key="3">
    <source>
        <dbReference type="Proteomes" id="UP000671879"/>
    </source>
</evidence>
<dbReference type="GO" id="GO:0016491">
    <property type="term" value="F:oxidoreductase activity"/>
    <property type="evidence" value="ECO:0007669"/>
    <property type="project" value="InterPro"/>
</dbReference>
<name>A0A9Q7AMN8_9BACT</name>
<dbReference type="GO" id="GO:0046872">
    <property type="term" value="F:metal ion binding"/>
    <property type="evidence" value="ECO:0007669"/>
    <property type="project" value="InterPro"/>
</dbReference>
<gene>
    <name evidence="2" type="ORF">KAR29_10270</name>
</gene>
<evidence type="ECO:0000259" key="1">
    <source>
        <dbReference type="Pfam" id="PF02915"/>
    </source>
</evidence>
<protein>
    <submittedName>
        <fullName evidence="2">Ferritin family protein</fullName>
    </submittedName>
</protein>
<reference evidence="3" key="1">
    <citation type="submission" date="2021-04" db="EMBL/GenBank/DDBJ databases">
        <title>A novel Synergistetes isolate from a pyrite-forming mixed culture.</title>
        <authorList>
            <person name="Bunk B."/>
            <person name="Sproer C."/>
            <person name="Spring S."/>
            <person name="Pester M."/>
        </authorList>
    </citation>
    <scope>NUCLEOTIDE SEQUENCE [LARGE SCALE GENOMIC DNA]</scope>
    <source>
        <strain evidence="3">J.5.4.2-T.3.5.2</strain>
    </source>
</reference>
<dbReference type="KEGG" id="aram:KAR29_10270"/>
<dbReference type="Pfam" id="PF02915">
    <property type="entry name" value="Rubrerythrin"/>
    <property type="match status" value="1"/>
</dbReference>
<dbReference type="RefSeq" id="WP_274372903.1">
    <property type="nucleotide sequence ID" value="NZ_CP072943.1"/>
</dbReference>